<dbReference type="InterPro" id="IPR000594">
    <property type="entry name" value="ThiF_NAD_FAD-bd"/>
</dbReference>
<dbReference type="Pfam" id="PF00581">
    <property type="entry name" value="Rhodanese"/>
    <property type="match status" value="1"/>
</dbReference>
<dbReference type="GO" id="GO:0005737">
    <property type="term" value="C:cytoplasm"/>
    <property type="evidence" value="ECO:0007669"/>
    <property type="project" value="TreeGrafter"/>
</dbReference>
<dbReference type="Proteomes" id="UP001311799">
    <property type="component" value="Unassembled WGS sequence"/>
</dbReference>
<dbReference type="FunFam" id="3.40.50.720:FF:000033">
    <property type="entry name" value="Adenylyltransferase and sulfurtransferase MOCS3"/>
    <property type="match status" value="1"/>
</dbReference>
<feature type="transmembrane region" description="Helical" evidence="4">
    <location>
        <begin position="6"/>
        <end position="32"/>
    </location>
</feature>
<dbReference type="CDD" id="cd00757">
    <property type="entry name" value="ThiF_MoeB_HesA_family"/>
    <property type="match status" value="1"/>
</dbReference>
<dbReference type="PROSITE" id="PS50206">
    <property type="entry name" value="RHODANESE_3"/>
    <property type="match status" value="1"/>
</dbReference>
<feature type="transmembrane region" description="Helical" evidence="4">
    <location>
        <begin position="83"/>
        <end position="110"/>
    </location>
</feature>
<dbReference type="Gene3D" id="3.40.250.10">
    <property type="entry name" value="Rhodanese-like domain"/>
    <property type="match status" value="1"/>
</dbReference>
<dbReference type="InterPro" id="IPR035985">
    <property type="entry name" value="Ubiquitin-activating_enz"/>
</dbReference>
<reference evidence="6 7" key="1">
    <citation type="submission" date="2023-10" db="EMBL/GenBank/DDBJ databases">
        <title>Comparative genomics analysis reveals potential genetic determinants of host preference in Cryptosporidium xiaoi.</title>
        <authorList>
            <person name="Xiao L."/>
            <person name="Li J."/>
        </authorList>
    </citation>
    <scope>NUCLEOTIDE SEQUENCE [LARGE SCALE GENOMIC DNA]</scope>
    <source>
        <strain evidence="6 7">52996</strain>
    </source>
</reference>
<comment type="caution">
    <text evidence="6">The sequence shown here is derived from an EMBL/GenBank/DDBJ whole genome shotgun (WGS) entry which is preliminary data.</text>
</comment>
<evidence type="ECO:0000259" key="5">
    <source>
        <dbReference type="PROSITE" id="PS50206"/>
    </source>
</evidence>
<keyword evidence="1" id="KW-0808">Transferase</keyword>
<sequence>MFYFSSFDWTAIGFCFVSIIVSSLFTATFFLWNSGGEPCTKTNIFKTTNNPSLSEENVVRYSRQIALKEVGISGQVKLKESKVLVIGAGGLGSPIIIYLTGAGIGVIGIVDNDTVSTSNLHRQVIHSTFKNDMNKALSARESCNSLNPNTRIITYQEPLSIELAKEIFPHYDVIVDATDNCRSRYLINDAAVYYNKPLVSGAALKWQGHVTVYNYLNGPCYRCIAPRQDNGKIDGTPGGAETFGVLGMVVGVIGCMQATEVVKIILNGSNNSSDKISGGELPVLSGKMLFYSSLNKDNMVRLVNLRKKNRDCKTCGENSVPFFSFCGDYYKVYKGMEMVRNSFFQFKDDKVLTLKNIKEVLDNAKKMKQKVDIFDVRPINLYEVSHITGSKHIPEDNLLQKLAFFGIHVNSNTGEINSWQDENNENIKKYLIETFDISEDKIMIVLCFNGVRSFFVFSVLQQCFEKLDMKLSSYYLNGGISSIRNEFLTNFPKF</sequence>
<dbReference type="Pfam" id="PF00899">
    <property type="entry name" value="ThiF"/>
    <property type="match status" value="1"/>
</dbReference>
<dbReference type="GO" id="GO:0004792">
    <property type="term" value="F:thiosulfate-cyanide sulfurtransferase activity"/>
    <property type="evidence" value="ECO:0007669"/>
    <property type="project" value="TreeGrafter"/>
</dbReference>
<dbReference type="InterPro" id="IPR001763">
    <property type="entry name" value="Rhodanese-like_dom"/>
</dbReference>
<keyword evidence="2" id="KW-0547">Nucleotide-binding</keyword>
<name>A0AAV9XV72_9CRYT</name>
<dbReference type="InterPro" id="IPR036873">
    <property type="entry name" value="Rhodanese-like_dom_sf"/>
</dbReference>
<dbReference type="GO" id="GO:0005524">
    <property type="term" value="F:ATP binding"/>
    <property type="evidence" value="ECO:0007669"/>
    <property type="project" value="UniProtKB-KW"/>
</dbReference>
<organism evidence="6 7">
    <name type="scientific">Cryptosporidium xiaoi</name>
    <dbReference type="NCBI Taxonomy" id="659607"/>
    <lineage>
        <taxon>Eukaryota</taxon>
        <taxon>Sar</taxon>
        <taxon>Alveolata</taxon>
        <taxon>Apicomplexa</taxon>
        <taxon>Conoidasida</taxon>
        <taxon>Coccidia</taxon>
        <taxon>Eucoccidiorida</taxon>
        <taxon>Eimeriorina</taxon>
        <taxon>Cryptosporidiidae</taxon>
        <taxon>Cryptosporidium</taxon>
    </lineage>
</organism>
<accession>A0AAV9XV72</accession>
<gene>
    <name evidence="6" type="ORF">RS030_4669</name>
</gene>
<dbReference type="PANTHER" id="PTHR10953">
    <property type="entry name" value="UBIQUITIN-ACTIVATING ENZYME E1"/>
    <property type="match status" value="1"/>
</dbReference>
<feature type="domain" description="Rhodanese" evidence="5">
    <location>
        <begin position="367"/>
        <end position="492"/>
    </location>
</feature>
<keyword evidence="4" id="KW-0472">Membrane</keyword>
<dbReference type="GO" id="GO:0016779">
    <property type="term" value="F:nucleotidyltransferase activity"/>
    <property type="evidence" value="ECO:0007669"/>
    <property type="project" value="TreeGrafter"/>
</dbReference>
<dbReference type="CDD" id="cd00158">
    <property type="entry name" value="RHOD"/>
    <property type="match status" value="1"/>
</dbReference>
<keyword evidence="3" id="KW-0067">ATP-binding</keyword>
<dbReference type="InterPro" id="IPR045886">
    <property type="entry name" value="ThiF/MoeB/HesA"/>
</dbReference>
<keyword evidence="4" id="KW-0812">Transmembrane</keyword>
<evidence type="ECO:0000256" key="1">
    <source>
        <dbReference type="ARBA" id="ARBA00022679"/>
    </source>
</evidence>
<dbReference type="SUPFAM" id="SSF69572">
    <property type="entry name" value="Activating enzymes of the ubiquitin-like proteins"/>
    <property type="match status" value="1"/>
</dbReference>
<evidence type="ECO:0000256" key="2">
    <source>
        <dbReference type="ARBA" id="ARBA00022741"/>
    </source>
</evidence>
<dbReference type="GO" id="GO:0042292">
    <property type="term" value="F:URM1 activating enzyme activity"/>
    <property type="evidence" value="ECO:0007669"/>
    <property type="project" value="TreeGrafter"/>
</dbReference>
<evidence type="ECO:0000256" key="4">
    <source>
        <dbReference type="SAM" id="Phobius"/>
    </source>
</evidence>
<evidence type="ECO:0000313" key="6">
    <source>
        <dbReference type="EMBL" id="KAK6588596.1"/>
    </source>
</evidence>
<protein>
    <submittedName>
        <fullName evidence="6">Molybdopterin synthase sulfurylase</fullName>
    </submittedName>
</protein>
<dbReference type="EMBL" id="JAWDEY010000032">
    <property type="protein sequence ID" value="KAK6588596.1"/>
    <property type="molecule type" value="Genomic_DNA"/>
</dbReference>
<proteinExistence type="predicted"/>
<dbReference type="PANTHER" id="PTHR10953:SF102">
    <property type="entry name" value="ADENYLYLTRANSFERASE AND SULFURTRANSFERASE MOCS3"/>
    <property type="match status" value="1"/>
</dbReference>
<dbReference type="SUPFAM" id="SSF52821">
    <property type="entry name" value="Rhodanese/Cell cycle control phosphatase"/>
    <property type="match status" value="1"/>
</dbReference>
<keyword evidence="7" id="KW-1185">Reference proteome</keyword>
<evidence type="ECO:0000256" key="3">
    <source>
        <dbReference type="ARBA" id="ARBA00022840"/>
    </source>
</evidence>
<dbReference type="SMART" id="SM00450">
    <property type="entry name" value="RHOD"/>
    <property type="match status" value="1"/>
</dbReference>
<keyword evidence="4" id="KW-1133">Transmembrane helix</keyword>
<dbReference type="Gene3D" id="3.40.50.720">
    <property type="entry name" value="NAD(P)-binding Rossmann-like Domain"/>
    <property type="match status" value="1"/>
</dbReference>
<dbReference type="AlphaFoldDB" id="A0AAV9XV72"/>
<evidence type="ECO:0000313" key="7">
    <source>
        <dbReference type="Proteomes" id="UP001311799"/>
    </source>
</evidence>